<keyword evidence="2" id="KW-0812">Transmembrane</keyword>
<evidence type="ECO:0000313" key="4">
    <source>
        <dbReference type="EMBL" id="GAA4145866.1"/>
    </source>
</evidence>
<dbReference type="InterPro" id="IPR019734">
    <property type="entry name" value="TPR_rpt"/>
</dbReference>
<dbReference type="Pfam" id="PF09976">
    <property type="entry name" value="TPR_21"/>
    <property type="match status" value="1"/>
</dbReference>
<dbReference type="InterPro" id="IPR011990">
    <property type="entry name" value="TPR-like_helical_dom_sf"/>
</dbReference>
<dbReference type="Gene3D" id="1.25.40.10">
    <property type="entry name" value="Tetratricopeptide repeat domain"/>
    <property type="match status" value="1"/>
</dbReference>
<feature type="domain" description="Ancillary SecYEG translocon subunit/Cell division coordinator CpoB TPR" evidence="3">
    <location>
        <begin position="18"/>
        <end position="199"/>
    </location>
</feature>
<dbReference type="RefSeq" id="WP_344675632.1">
    <property type="nucleotide sequence ID" value="NZ_BAAAZI010000012.1"/>
</dbReference>
<feature type="transmembrane region" description="Helical" evidence="2">
    <location>
        <begin position="27"/>
        <end position="45"/>
    </location>
</feature>
<keyword evidence="2" id="KW-1133">Transmembrane helix</keyword>
<keyword evidence="1" id="KW-0802">TPR repeat</keyword>
<keyword evidence="5" id="KW-1185">Reference proteome</keyword>
<reference evidence="5" key="1">
    <citation type="journal article" date="2019" name="Int. J. Syst. Evol. Microbiol.">
        <title>The Global Catalogue of Microorganisms (GCM) 10K type strain sequencing project: providing services to taxonomists for standard genome sequencing and annotation.</title>
        <authorList>
            <consortium name="The Broad Institute Genomics Platform"/>
            <consortium name="The Broad Institute Genome Sequencing Center for Infectious Disease"/>
            <person name="Wu L."/>
            <person name="Ma J."/>
        </authorList>
    </citation>
    <scope>NUCLEOTIDE SEQUENCE [LARGE SCALE GENOMIC DNA]</scope>
    <source>
        <strain evidence="5">JCM 16704</strain>
    </source>
</reference>
<evidence type="ECO:0000256" key="1">
    <source>
        <dbReference type="PROSITE-ProRule" id="PRU00339"/>
    </source>
</evidence>
<dbReference type="SUPFAM" id="SSF48452">
    <property type="entry name" value="TPR-like"/>
    <property type="match status" value="1"/>
</dbReference>
<evidence type="ECO:0000259" key="3">
    <source>
        <dbReference type="Pfam" id="PF09976"/>
    </source>
</evidence>
<comment type="caution">
    <text evidence="4">The sequence shown here is derived from an EMBL/GenBank/DDBJ whole genome shotgun (WGS) entry which is preliminary data.</text>
</comment>
<proteinExistence type="predicted"/>
<protein>
    <recommendedName>
        <fullName evidence="3">Ancillary SecYEG translocon subunit/Cell division coordinator CpoB TPR domain-containing protein</fullName>
    </recommendedName>
</protein>
<sequence length="224" mass="25196">MSQNNQNISSSNRPAVKRSFFQENEKSITFIIAGIVILILLYIGYQKLYLAPRAEQAANKMYHAEQFVAIDSLQKLAIDGDGTAPGFKAIADEFSNTKSANIANAYLGGLYLRQKNFKEAIKYLEQYSETGSEILDPLVIGLLGDAYSEEKIYDKAANYYKKAADKSKNVYTTPLFLKKLGLVYEELGDYKNAETSYQRIRDEYPQSAESTTIDSFLARVQAKQ</sequence>
<gene>
    <name evidence="4" type="ORF">GCM10022216_30250</name>
</gene>
<feature type="repeat" description="TPR" evidence="1">
    <location>
        <begin position="174"/>
        <end position="207"/>
    </location>
</feature>
<name>A0ABP7Z2H2_9SPHI</name>
<dbReference type="Proteomes" id="UP001500101">
    <property type="component" value="Unassembled WGS sequence"/>
</dbReference>
<keyword evidence="2" id="KW-0472">Membrane</keyword>
<evidence type="ECO:0000313" key="5">
    <source>
        <dbReference type="Proteomes" id="UP001500101"/>
    </source>
</evidence>
<dbReference type="PROSITE" id="PS50005">
    <property type="entry name" value="TPR"/>
    <property type="match status" value="1"/>
</dbReference>
<organism evidence="4 5">
    <name type="scientific">Sphingobacterium kyonggiense</name>
    <dbReference type="NCBI Taxonomy" id="714075"/>
    <lineage>
        <taxon>Bacteria</taxon>
        <taxon>Pseudomonadati</taxon>
        <taxon>Bacteroidota</taxon>
        <taxon>Sphingobacteriia</taxon>
        <taxon>Sphingobacteriales</taxon>
        <taxon>Sphingobacteriaceae</taxon>
        <taxon>Sphingobacterium</taxon>
    </lineage>
</organism>
<dbReference type="EMBL" id="BAAAZI010000012">
    <property type="protein sequence ID" value="GAA4145866.1"/>
    <property type="molecule type" value="Genomic_DNA"/>
</dbReference>
<accession>A0ABP7Z2H2</accession>
<evidence type="ECO:0000256" key="2">
    <source>
        <dbReference type="SAM" id="Phobius"/>
    </source>
</evidence>
<dbReference type="SMART" id="SM00028">
    <property type="entry name" value="TPR"/>
    <property type="match status" value="3"/>
</dbReference>
<dbReference type="InterPro" id="IPR018704">
    <property type="entry name" value="SecYEG/CpoB_TPR"/>
</dbReference>